<dbReference type="Proteomes" id="UP000886014">
    <property type="component" value="Unassembled WGS sequence"/>
</dbReference>
<feature type="transmembrane region" description="Helical" evidence="1">
    <location>
        <begin position="130"/>
        <end position="149"/>
    </location>
</feature>
<feature type="domain" description="EamA" evidence="2">
    <location>
        <begin position="2"/>
        <end position="57"/>
    </location>
</feature>
<protein>
    <submittedName>
        <fullName evidence="3">EamA/RhaT family transporter</fullName>
    </submittedName>
</protein>
<reference evidence="3" key="1">
    <citation type="journal article" date="2020" name="mSystems">
        <title>Genome- and Community-Level Interaction Insights into Carbon Utilization and Element Cycling Functions of Hydrothermarchaeota in Hydrothermal Sediment.</title>
        <authorList>
            <person name="Zhou Z."/>
            <person name="Liu Y."/>
            <person name="Xu W."/>
            <person name="Pan J."/>
            <person name="Luo Z.H."/>
            <person name="Li M."/>
        </authorList>
    </citation>
    <scope>NUCLEOTIDE SEQUENCE [LARGE SCALE GENOMIC DNA]</scope>
    <source>
        <strain evidence="3">HyVt-94</strain>
    </source>
</reference>
<dbReference type="AlphaFoldDB" id="A0A7C5I4N0"/>
<dbReference type="InterPro" id="IPR000620">
    <property type="entry name" value="EamA_dom"/>
</dbReference>
<dbReference type="PANTHER" id="PTHR22911:SF137">
    <property type="entry name" value="SOLUTE CARRIER FAMILY 35 MEMBER G2-RELATED"/>
    <property type="match status" value="1"/>
</dbReference>
<evidence type="ECO:0000256" key="1">
    <source>
        <dbReference type="SAM" id="Phobius"/>
    </source>
</evidence>
<dbReference type="EMBL" id="DRTV01000156">
    <property type="protein sequence ID" value="HHF58227.1"/>
    <property type="molecule type" value="Genomic_DNA"/>
</dbReference>
<name>A0A7C5I4N0_UNCW3</name>
<evidence type="ECO:0000259" key="2">
    <source>
        <dbReference type="Pfam" id="PF00892"/>
    </source>
</evidence>
<keyword evidence="1" id="KW-1133">Transmembrane helix</keyword>
<proteinExistence type="predicted"/>
<feature type="transmembrane region" description="Helical" evidence="1">
    <location>
        <begin position="70"/>
        <end position="89"/>
    </location>
</feature>
<dbReference type="Pfam" id="PF00892">
    <property type="entry name" value="EamA"/>
    <property type="match status" value="2"/>
</dbReference>
<accession>A0A7C5I4N0</accession>
<organism evidence="3">
    <name type="scientific">candidate division WOR-3 bacterium</name>
    <dbReference type="NCBI Taxonomy" id="2052148"/>
    <lineage>
        <taxon>Bacteria</taxon>
        <taxon>Bacteria division WOR-3</taxon>
    </lineage>
</organism>
<feature type="transmembrane region" description="Helical" evidence="1">
    <location>
        <begin position="101"/>
        <end position="118"/>
    </location>
</feature>
<feature type="non-terminal residue" evidence="3">
    <location>
        <position position="165"/>
    </location>
</feature>
<dbReference type="InterPro" id="IPR037185">
    <property type="entry name" value="EmrE-like"/>
</dbReference>
<evidence type="ECO:0000313" key="3">
    <source>
        <dbReference type="EMBL" id="HHF58227.1"/>
    </source>
</evidence>
<dbReference type="GO" id="GO:0016020">
    <property type="term" value="C:membrane"/>
    <property type="evidence" value="ECO:0007669"/>
    <property type="project" value="InterPro"/>
</dbReference>
<feature type="transmembrane region" description="Helical" evidence="1">
    <location>
        <begin position="6"/>
        <end position="31"/>
    </location>
</feature>
<comment type="caution">
    <text evidence="3">The sequence shown here is derived from an EMBL/GenBank/DDBJ whole genome shotgun (WGS) entry which is preliminary data.</text>
</comment>
<keyword evidence="1" id="KW-0472">Membrane</keyword>
<feature type="domain" description="EamA" evidence="2">
    <location>
        <begin position="71"/>
        <end position="157"/>
    </location>
</feature>
<dbReference type="SUPFAM" id="SSF103481">
    <property type="entry name" value="Multidrug resistance efflux transporter EmrE"/>
    <property type="match status" value="1"/>
</dbReference>
<gene>
    <name evidence="3" type="ORF">ENL41_02255</name>
</gene>
<dbReference type="PANTHER" id="PTHR22911">
    <property type="entry name" value="ACYL-MALONYL CONDENSING ENZYME-RELATED"/>
    <property type="match status" value="1"/>
</dbReference>
<keyword evidence="1" id="KW-0812">Transmembrane</keyword>
<sequence length="165" mass="18583">MVLFKAYSLLTAQEALVLNYLWPITLVILSIPFLKQKISFKSFTAILISFSGVVVIATRGNLKQLRFTDPLGVAFALLSTLIWAIFWLLNVKDKKEVPIKLFLNFFSGFIFVFITILFSDSLGVKKTTALLGPIYVGIFEMGLTFFVWLKALTFTSNTARISNLI</sequence>
<feature type="transmembrane region" description="Helical" evidence="1">
    <location>
        <begin position="38"/>
        <end position="58"/>
    </location>
</feature>